<evidence type="ECO:0000313" key="2">
    <source>
        <dbReference type="Proteomes" id="UP000814128"/>
    </source>
</evidence>
<reference evidence="1" key="2">
    <citation type="journal article" date="2022" name="New Phytol.">
        <title>Evolutionary transition to the ectomycorrhizal habit in the genomes of a hyperdiverse lineage of mushroom-forming fungi.</title>
        <authorList>
            <person name="Looney B."/>
            <person name="Miyauchi S."/>
            <person name="Morin E."/>
            <person name="Drula E."/>
            <person name="Courty P.E."/>
            <person name="Kohler A."/>
            <person name="Kuo A."/>
            <person name="LaButti K."/>
            <person name="Pangilinan J."/>
            <person name="Lipzen A."/>
            <person name="Riley R."/>
            <person name="Andreopoulos W."/>
            <person name="He G."/>
            <person name="Johnson J."/>
            <person name="Nolan M."/>
            <person name="Tritt A."/>
            <person name="Barry K.W."/>
            <person name="Grigoriev I.V."/>
            <person name="Nagy L.G."/>
            <person name="Hibbett D."/>
            <person name="Henrissat B."/>
            <person name="Matheny P.B."/>
            <person name="Labbe J."/>
            <person name="Martin F.M."/>
        </authorList>
    </citation>
    <scope>NUCLEOTIDE SEQUENCE</scope>
    <source>
        <strain evidence="1">EC-137</strain>
    </source>
</reference>
<sequence>MGVPDLAAQTTLELEGTLVSLQHIQDGKYLFLCALTILLYDHLLTLSEEVETVWKRKKTWILYLFLIVRYYAILAVVIVAFGRGYFSTEMTRERWMFFLPLGITMPLTILPGVLMIVRVYALWDRNRFVLYGLCTYLVAQMCAGLWQYTVSGGTPAPLPLDNYEYHFCIYLPPKSIGRASTMFVLMELTFDSIIFLLTITRTIYMYTRHRHTTRIKDQGSGLIENLVRDGAFYFGVIFSFNLSWVLMILYAPTNLRAIASIPSSCVTTIMICRITLNLRTTVYGPARVDIRTMANSYPLADVGSGRRPRNGRSSTADRLEIGVHIETEFEGDSDQDVKPTTSTGIDGELPFSNGNGFGRTLGRTSPLPLSPAPAYAEPSSPSTPAHLASAGARGQMPLLPRFAEVEYGSGRGFDGGQAI</sequence>
<dbReference type="EMBL" id="MU273466">
    <property type="protein sequence ID" value="KAI0037050.1"/>
    <property type="molecule type" value="Genomic_DNA"/>
</dbReference>
<reference evidence="1" key="1">
    <citation type="submission" date="2021-02" db="EMBL/GenBank/DDBJ databases">
        <authorList>
            <consortium name="DOE Joint Genome Institute"/>
            <person name="Ahrendt S."/>
            <person name="Looney B.P."/>
            <person name="Miyauchi S."/>
            <person name="Morin E."/>
            <person name="Drula E."/>
            <person name="Courty P.E."/>
            <person name="Chicoki N."/>
            <person name="Fauchery L."/>
            <person name="Kohler A."/>
            <person name="Kuo A."/>
            <person name="Labutti K."/>
            <person name="Pangilinan J."/>
            <person name="Lipzen A."/>
            <person name="Riley R."/>
            <person name="Andreopoulos W."/>
            <person name="He G."/>
            <person name="Johnson J."/>
            <person name="Barry K.W."/>
            <person name="Grigoriev I.V."/>
            <person name="Nagy L."/>
            <person name="Hibbett D."/>
            <person name="Henrissat B."/>
            <person name="Matheny P.B."/>
            <person name="Labbe J."/>
            <person name="Martin F."/>
        </authorList>
    </citation>
    <scope>NUCLEOTIDE SEQUENCE</scope>
    <source>
        <strain evidence="1">EC-137</strain>
    </source>
</reference>
<keyword evidence="2" id="KW-1185">Reference proteome</keyword>
<comment type="caution">
    <text evidence="1">The sequence shown here is derived from an EMBL/GenBank/DDBJ whole genome shotgun (WGS) entry which is preliminary data.</text>
</comment>
<organism evidence="1 2">
    <name type="scientific">Vararia minispora EC-137</name>
    <dbReference type="NCBI Taxonomy" id="1314806"/>
    <lineage>
        <taxon>Eukaryota</taxon>
        <taxon>Fungi</taxon>
        <taxon>Dikarya</taxon>
        <taxon>Basidiomycota</taxon>
        <taxon>Agaricomycotina</taxon>
        <taxon>Agaricomycetes</taxon>
        <taxon>Russulales</taxon>
        <taxon>Lachnocladiaceae</taxon>
        <taxon>Vararia</taxon>
    </lineage>
</organism>
<evidence type="ECO:0000313" key="1">
    <source>
        <dbReference type="EMBL" id="KAI0037050.1"/>
    </source>
</evidence>
<protein>
    <submittedName>
        <fullName evidence="1">Uncharacterized protein</fullName>
    </submittedName>
</protein>
<name>A0ACB8QZU0_9AGAM</name>
<accession>A0ACB8QZU0</accession>
<dbReference type="Proteomes" id="UP000814128">
    <property type="component" value="Unassembled WGS sequence"/>
</dbReference>
<proteinExistence type="predicted"/>
<gene>
    <name evidence="1" type="ORF">K488DRAFT_81545</name>
</gene>